<evidence type="ECO:0000256" key="1">
    <source>
        <dbReference type="ARBA" id="ARBA00022630"/>
    </source>
</evidence>
<dbReference type="EMBL" id="MGEA01000020">
    <property type="protein sequence ID" value="OGL74514.1"/>
    <property type="molecule type" value="Genomic_DNA"/>
</dbReference>
<keyword evidence="7" id="KW-0521">NADP</keyword>
<protein>
    <recommendedName>
        <fullName evidence="6">Thioredoxin reductase</fullName>
        <ecNumber evidence="6">1.8.1.9</ecNumber>
    </recommendedName>
</protein>
<accession>A0A1F7U9V5</accession>
<dbReference type="Proteomes" id="UP000177088">
    <property type="component" value="Unassembled WGS sequence"/>
</dbReference>
<comment type="cofactor">
    <cofactor evidence="7">
        <name>FAD</name>
        <dbReference type="ChEBI" id="CHEBI:57692"/>
    </cofactor>
    <text evidence="7">Binds 1 FAD per subunit.</text>
</comment>
<keyword evidence="1 6" id="KW-0285">Flavoprotein</keyword>
<dbReference type="InterPro" id="IPR036188">
    <property type="entry name" value="FAD/NAD-bd_sf"/>
</dbReference>
<comment type="subunit">
    <text evidence="6">Homodimer.</text>
</comment>
<dbReference type="PRINTS" id="PR00368">
    <property type="entry name" value="FADPNR"/>
</dbReference>
<dbReference type="GO" id="GO:0019430">
    <property type="term" value="P:removal of superoxide radicals"/>
    <property type="evidence" value="ECO:0007669"/>
    <property type="project" value="UniProtKB-UniRule"/>
</dbReference>
<evidence type="ECO:0000313" key="9">
    <source>
        <dbReference type="EMBL" id="OGL74514.1"/>
    </source>
</evidence>
<dbReference type="GO" id="GO:0004791">
    <property type="term" value="F:thioredoxin-disulfide reductase (NADPH) activity"/>
    <property type="evidence" value="ECO:0007669"/>
    <property type="project" value="UniProtKB-UniRule"/>
</dbReference>
<dbReference type="PROSITE" id="PS00573">
    <property type="entry name" value="PYRIDINE_REDOX_2"/>
    <property type="match status" value="1"/>
</dbReference>
<evidence type="ECO:0000313" key="10">
    <source>
        <dbReference type="Proteomes" id="UP000177088"/>
    </source>
</evidence>
<reference evidence="9 10" key="1">
    <citation type="journal article" date="2016" name="Nat. Commun.">
        <title>Thousands of microbial genomes shed light on interconnected biogeochemical processes in an aquifer system.</title>
        <authorList>
            <person name="Anantharaman K."/>
            <person name="Brown C.T."/>
            <person name="Hug L.A."/>
            <person name="Sharon I."/>
            <person name="Castelle C.J."/>
            <person name="Probst A.J."/>
            <person name="Thomas B.C."/>
            <person name="Singh A."/>
            <person name="Wilkins M.J."/>
            <person name="Karaoz U."/>
            <person name="Brodie E.L."/>
            <person name="Williams K.H."/>
            <person name="Hubbard S.S."/>
            <person name="Banfield J.F."/>
        </authorList>
    </citation>
    <scope>NUCLEOTIDE SEQUENCE [LARGE SCALE GENOMIC DNA]</scope>
</reference>
<dbReference type="EC" id="1.8.1.9" evidence="6"/>
<dbReference type="InterPro" id="IPR005982">
    <property type="entry name" value="Thioredox_Rdtase"/>
</dbReference>
<comment type="similarity">
    <text evidence="6">Belongs to the class-II pyridine nucleotide-disulfide oxidoreductase family.</text>
</comment>
<dbReference type="SUPFAM" id="SSF51905">
    <property type="entry name" value="FAD/NAD(P)-binding domain"/>
    <property type="match status" value="1"/>
</dbReference>
<dbReference type="GO" id="GO:0005737">
    <property type="term" value="C:cytoplasm"/>
    <property type="evidence" value="ECO:0007669"/>
    <property type="project" value="InterPro"/>
</dbReference>
<organism evidence="9 10">
    <name type="scientific">Candidatus Uhrbacteria bacterium RIFCSPHIGHO2_02_FULL_60_10</name>
    <dbReference type="NCBI Taxonomy" id="1802392"/>
    <lineage>
        <taxon>Bacteria</taxon>
        <taxon>Candidatus Uhriibacteriota</taxon>
    </lineage>
</organism>
<evidence type="ECO:0000256" key="6">
    <source>
        <dbReference type="RuleBase" id="RU003880"/>
    </source>
</evidence>
<evidence type="ECO:0000256" key="2">
    <source>
        <dbReference type="ARBA" id="ARBA00022827"/>
    </source>
</evidence>
<keyword evidence="3 6" id="KW-0560">Oxidoreductase</keyword>
<dbReference type="InterPro" id="IPR023753">
    <property type="entry name" value="FAD/NAD-binding_dom"/>
</dbReference>
<evidence type="ECO:0000256" key="7">
    <source>
        <dbReference type="RuleBase" id="RU003881"/>
    </source>
</evidence>
<sequence>MRSVIIIGSGPAGYTAAIYLARAGLKPLIFEGLQPGGQLTTTTEVDNYPGFPDGIQGPELMEKMRAQAVRFGTEVVAGNVTAVDFSVRPFTVRAGERTEKADTVIIATGASAKRLGLESERLLYGKGVSACATCDGFFFRGQDVAVVGGGDTALEEALFLTRFAKSVTVIHRRDSLRASKAMQDRAFAEPKITFRWNAAVEEVLGVAAGRVTGLRLKDTRTGKMSELAVGGVFAAIGHDPNTALFRGHLELDHQGYIVVHHHTLTSAAGVFACGDVQDPRYRQAISAAGSGCMAALDAQRFLAGH</sequence>
<evidence type="ECO:0000256" key="4">
    <source>
        <dbReference type="ARBA" id="ARBA00023157"/>
    </source>
</evidence>
<dbReference type="InterPro" id="IPR008255">
    <property type="entry name" value="Pyr_nucl-diS_OxRdtase_2_AS"/>
</dbReference>
<dbReference type="Gene3D" id="3.50.50.60">
    <property type="entry name" value="FAD/NAD(P)-binding domain"/>
    <property type="match status" value="2"/>
</dbReference>
<dbReference type="AlphaFoldDB" id="A0A1F7U9V5"/>
<evidence type="ECO:0000256" key="5">
    <source>
        <dbReference type="ARBA" id="ARBA00023284"/>
    </source>
</evidence>
<proteinExistence type="inferred from homology"/>
<gene>
    <name evidence="9" type="ORF">A3C96_01615</name>
</gene>
<comment type="caution">
    <text evidence="9">The sequence shown here is derived from an EMBL/GenBank/DDBJ whole genome shotgun (WGS) entry which is preliminary data.</text>
</comment>
<keyword evidence="2 6" id="KW-0274">FAD</keyword>
<dbReference type="NCBIfam" id="TIGR01292">
    <property type="entry name" value="TRX_reduct"/>
    <property type="match status" value="1"/>
</dbReference>
<comment type="catalytic activity">
    <reaction evidence="6">
        <text>[thioredoxin]-dithiol + NADP(+) = [thioredoxin]-disulfide + NADPH + H(+)</text>
        <dbReference type="Rhea" id="RHEA:20345"/>
        <dbReference type="Rhea" id="RHEA-COMP:10698"/>
        <dbReference type="Rhea" id="RHEA-COMP:10700"/>
        <dbReference type="ChEBI" id="CHEBI:15378"/>
        <dbReference type="ChEBI" id="CHEBI:29950"/>
        <dbReference type="ChEBI" id="CHEBI:50058"/>
        <dbReference type="ChEBI" id="CHEBI:57783"/>
        <dbReference type="ChEBI" id="CHEBI:58349"/>
        <dbReference type="EC" id="1.8.1.9"/>
    </reaction>
</comment>
<evidence type="ECO:0000256" key="3">
    <source>
        <dbReference type="ARBA" id="ARBA00023002"/>
    </source>
</evidence>
<dbReference type="InterPro" id="IPR050097">
    <property type="entry name" value="Ferredoxin-NADP_redctase_2"/>
</dbReference>
<keyword evidence="4" id="KW-1015">Disulfide bond</keyword>
<dbReference type="Pfam" id="PF07992">
    <property type="entry name" value="Pyr_redox_2"/>
    <property type="match status" value="1"/>
</dbReference>
<name>A0A1F7U9V5_9BACT</name>
<keyword evidence="5 6" id="KW-0676">Redox-active center</keyword>
<evidence type="ECO:0000259" key="8">
    <source>
        <dbReference type="Pfam" id="PF07992"/>
    </source>
</evidence>
<feature type="domain" description="FAD/NAD(P)-binding" evidence="8">
    <location>
        <begin position="3"/>
        <end position="291"/>
    </location>
</feature>
<dbReference type="PRINTS" id="PR00469">
    <property type="entry name" value="PNDRDTASEII"/>
</dbReference>
<dbReference type="PANTHER" id="PTHR48105">
    <property type="entry name" value="THIOREDOXIN REDUCTASE 1-RELATED-RELATED"/>
    <property type="match status" value="1"/>
</dbReference>